<keyword evidence="3" id="KW-1003">Cell membrane</keyword>
<comment type="subcellular location">
    <subcellularLocation>
        <location evidence="1">Cell membrane</location>
        <topology evidence="1">Multi-pass membrane protein</topology>
    </subcellularLocation>
</comment>
<evidence type="ECO:0000256" key="3">
    <source>
        <dbReference type="ARBA" id="ARBA00022475"/>
    </source>
</evidence>
<reference evidence="8" key="1">
    <citation type="submission" date="2020-10" db="EMBL/GenBank/DDBJ databases">
        <title>Unveiling of a novel bifunctional photoreceptor, Dualchrome1, isolated from a cosmopolitan green alga.</title>
        <authorList>
            <person name="Suzuki S."/>
            <person name="Kawachi M."/>
        </authorList>
    </citation>
    <scope>NUCLEOTIDE SEQUENCE</scope>
    <source>
        <strain evidence="8">NIES 2893</strain>
    </source>
</reference>
<keyword evidence="5 7" id="KW-1133">Transmembrane helix</keyword>
<evidence type="ECO:0000256" key="6">
    <source>
        <dbReference type="ARBA" id="ARBA00023136"/>
    </source>
</evidence>
<feature type="transmembrane region" description="Helical" evidence="7">
    <location>
        <begin position="225"/>
        <end position="243"/>
    </location>
</feature>
<protein>
    <submittedName>
        <fullName evidence="8">Uncharacterized protein</fullName>
    </submittedName>
</protein>
<dbReference type="Pfam" id="PF03601">
    <property type="entry name" value="Cons_hypoth698"/>
    <property type="match status" value="1"/>
</dbReference>
<proteinExistence type="inferred from homology"/>
<gene>
    <name evidence="8" type="ORF">PPROV_000163800</name>
</gene>
<sequence>MMLGTPLVGARAHSLTSLVIKKAFSVSVPLRSPLPHLQNSFTGLVSSRSFSASSKSSSLSKGSLPPFVPKNVASLIPGVATSAVVWTVGSAIANGLQPLPITGVPLALGLGFACRNLVPKHVRKFVPSTDALDPGLAFVKAWILPVGIACVGTKLSLKDVTGSGAAGLPVVAAAMGVGLVCVPQLGRALRIPPRLAALVAVGTSVCGVTAVMALSPAIAATEAEVALAVANVVLWGTVGMLAYPPLVRAIFGTEDEEKASKRCGIVLGLGIHDTAQVMGAALAYKQAYGDETAMNTAVVTKMCRNAMLAGALPFLVLTTKGAAMSGRGGISISKAVPPFVWAFLSLSALRSASDAMGGPGGLLTWLGGTVAPNFLGISMAGLGLSTSMKVVRSANPTSLLLGGIGAALVGGTALVGASVAV</sequence>
<dbReference type="PANTHER" id="PTHR30106:SF2">
    <property type="entry name" value="UPF0324 INNER MEMBRANE PROTEIN YEIH"/>
    <property type="match status" value="1"/>
</dbReference>
<dbReference type="GO" id="GO:0005886">
    <property type="term" value="C:plasma membrane"/>
    <property type="evidence" value="ECO:0007669"/>
    <property type="project" value="UniProtKB-SubCell"/>
</dbReference>
<dbReference type="Proteomes" id="UP000660262">
    <property type="component" value="Unassembled WGS sequence"/>
</dbReference>
<feature type="transmembrane region" description="Helical" evidence="7">
    <location>
        <begin position="398"/>
        <end position="420"/>
    </location>
</feature>
<comment type="similarity">
    <text evidence="2">Belongs to the UPF0324 family.</text>
</comment>
<evidence type="ECO:0000256" key="2">
    <source>
        <dbReference type="ARBA" id="ARBA00007977"/>
    </source>
</evidence>
<evidence type="ECO:0000256" key="7">
    <source>
        <dbReference type="SAM" id="Phobius"/>
    </source>
</evidence>
<keyword evidence="4 7" id="KW-0812">Transmembrane</keyword>
<name>A0A830H917_9CHLO</name>
<feature type="transmembrane region" description="Helical" evidence="7">
    <location>
        <begin position="304"/>
        <end position="323"/>
    </location>
</feature>
<dbReference type="PANTHER" id="PTHR30106">
    <property type="entry name" value="INNER MEMBRANE PROTEIN YEIH-RELATED"/>
    <property type="match status" value="1"/>
</dbReference>
<evidence type="ECO:0000256" key="5">
    <source>
        <dbReference type="ARBA" id="ARBA00022989"/>
    </source>
</evidence>
<evidence type="ECO:0000256" key="4">
    <source>
        <dbReference type="ARBA" id="ARBA00022692"/>
    </source>
</evidence>
<dbReference type="EMBL" id="BNJQ01000004">
    <property type="protein sequence ID" value="GHP02883.1"/>
    <property type="molecule type" value="Genomic_DNA"/>
</dbReference>
<keyword evidence="9" id="KW-1185">Reference proteome</keyword>
<comment type="caution">
    <text evidence="8">The sequence shown here is derived from an EMBL/GenBank/DDBJ whole genome shotgun (WGS) entry which is preliminary data.</text>
</comment>
<dbReference type="OrthoDB" id="2134320at2759"/>
<evidence type="ECO:0000313" key="8">
    <source>
        <dbReference type="EMBL" id="GHP02883.1"/>
    </source>
</evidence>
<feature type="transmembrane region" description="Helical" evidence="7">
    <location>
        <begin position="163"/>
        <end position="183"/>
    </location>
</feature>
<feature type="transmembrane region" description="Helical" evidence="7">
    <location>
        <begin position="195"/>
        <end position="219"/>
    </location>
</feature>
<evidence type="ECO:0000256" key="1">
    <source>
        <dbReference type="ARBA" id="ARBA00004651"/>
    </source>
</evidence>
<accession>A0A830H917</accession>
<feature type="transmembrane region" description="Helical" evidence="7">
    <location>
        <begin position="365"/>
        <end position="386"/>
    </location>
</feature>
<keyword evidence="6 7" id="KW-0472">Membrane</keyword>
<dbReference type="AlphaFoldDB" id="A0A830H917"/>
<evidence type="ECO:0000313" key="9">
    <source>
        <dbReference type="Proteomes" id="UP000660262"/>
    </source>
</evidence>
<dbReference type="InterPro" id="IPR018383">
    <property type="entry name" value="UPF0324_pro"/>
</dbReference>
<organism evidence="8 9">
    <name type="scientific">Pycnococcus provasolii</name>
    <dbReference type="NCBI Taxonomy" id="41880"/>
    <lineage>
        <taxon>Eukaryota</taxon>
        <taxon>Viridiplantae</taxon>
        <taxon>Chlorophyta</taxon>
        <taxon>Pseudoscourfieldiophyceae</taxon>
        <taxon>Pseudoscourfieldiales</taxon>
        <taxon>Pycnococcaceae</taxon>
        <taxon>Pycnococcus</taxon>
    </lineage>
</organism>